<feature type="transmembrane region" description="Helical" evidence="1">
    <location>
        <begin position="141"/>
        <end position="166"/>
    </location>
</feature>
<evidence type="ECO:0000313" key="2">
    <source>
        <dbReference type="EMBL" id="REE24922.1"/>
    </source>
</evidence>
<feature type="transmembrane region" description="Helical" evidence="1">
    <location>
        <begin position="39"/>
        <end position="57"/>
    </location>
</feature>
<dbReference type="EMBL" id="QREI01000003">
    <property type="protein sequence ID" value="REE24922.1"/>
    <property type="molecule type" value="Genomic_DNA"/>
</dbReference>
<organism evidence="2 3">
    <name type="scientific">Winogradskyella pacifica</name>
    <dbReference type="NCBI Taxonomy" id="664642"/>
    <lineage>
        <taxon>Bacteria</taxon>
        <taxon>Pseudomonadati</taxon>
        <taxon>Bacteroidota</taxon>
        <taxon>Flavobacteriia</taxon>
        <taxon>Flavobacteriales</taxon>
        <taxon>Flavobacteriaceae</taxon>
        <taxon>Winogradskyella</taxon>
    </lineage>
</organism>
<dbReference type="Proteomes" id="UP000256919">
    <property type="component" value="Unassembled WGS sequence"/>
</dbReference>
<dbReference type="Pfam" id="PF13858">
    <property type="entry name" value="DUF4199"/>
    <property type="match status" value="1"/>
</dbReference>
<dbReference type="RefSeq" id="WP_115809279.1">
    <property type="nucleotide sequence ID" value="NZ_JABFDI010000007.1"/>
</dbReference>
<evidence type="ECO:0000256" key="1">
    <source>
        <dbReference type="SAM" id="Phobius"/>
    </source>
</evidence>
<dbReference type="AlphaFoldDB" id="A0A3D9N258"/>
<dbReference type="InterPro" id="IPR025250">
    <property type="entry name" value="DUF4199"/>
</dbReference>
<keyword evidence="3" id="KW-1185">Reference proteome</keyword>
<feature type="transmembrane region" description="Helical" evidence="1">
    <location>
        <begin position="78"/>
        <end position="99"/>
    </location>
</feature>
<dbReference type="OrthoDB" id="1122768at2"/>
<keyword evidence="1" id="KW-0812">Transmembrane</keyword>
<protein>
    <submittedName>
        <fullName evidence="2">Uncharacterized protein DUF4199</fullName>
    </submittedName>
</protein>
<proteinExistence type="predicted"/>
<keyword evidence="1" id="KW-1133">Transmembrane helix</keyword>
<evidence type="ECO:0000313" key="3">
    <source>
        <dbReference type="Proteomes" id="UP000256919"/>
    </source>
</evidence>
<feature type="transmembrane region" description="Helical" evidence="1">
    <location>
        <begin position="12"/>
        <end position="33"/>
    </location>
</feature>
<name>A0A3D9N258_9FLAO</name>
<reference evidence="2 3" key="1">
    <citation type="submission" date="2018-07" db="EMBL/GenBank/DDBJ databases">
        <title>Genomic Encyclopedia of Type Strains, Phase III (KMG-III): the genomes of soil and plant-associated and newly described type strains.</title>
        <authorList>
            <person name="Whitman W."/>
        </authorList>
    </citation>
    <scope>NUCLEOTIDE SEQUENCE [LARGE SCALE GENOMIC DNA]</scope>
    <source>
        <strain evidence="2 3">CECT 7948</strain>
    </source>
</reference>
<sequence length="170" mass="18765">MENNKPSIKPIAYNYGIYLALISIAVLIILYALNIESHWIASVISTVATIAIYYFGIDSYKKLNSNLLSIRDGLKTGMGIALIGGLISALYAAIHYSYIMPEFLSGKKDEAIAEMMSQNPNMQGEQLDMAMNFIDITASTFFISTMMLLGSLFFGFIVSLIISAILKKDH</sequence>
<accession>A0A3D9N258</accession>
<gene>
    <name evidence="2" type="ORF">DFQ09_103228</name>
</gene>
<comment type="caution">
    <text evidence="2">The sequence shown here is derived from an EMBL/GenBank/DDBJ whole genome shotgun (WGS) entry which is preliminary data.</text>
</comment>
<keyword evidence="1" id="KW-0472">Membrane</keyword>